<keyword evidence="3" id="KW-1185">Reference proteome</keyword>
<feature type="region of interest" description="Disordered" evidence="1">
    <location>
        <begin position="101"/>
        <end position="130"/>
    </location>
</feature>
<sequence length="130" mass="14217">MTGREASHDNRHHLPLRKTAHRLDAPRAVAVRCAPRPADPAAVVVARGVRLHRQEPSSNACEFRHAVQQSRLPRSAADHRDHRHDIGSDLLHRRGADQLAGVAHRHAGAADHPRAGDGLVRDAAVPRCGR</sequence>
<protein>
    <submittedName>
        <fullName evidence="2">Uncharacterized protein</fullName>
    </submittedName>
</protein>
<name>A0A401TPJ6_CHIPU</name>
<gene>
    <name evidence="2" type="ORF">chiPu_0028565</name>
</gene>
<comment type="caution">
    <text evidence="2">The sequence shown here is derived from an EMBL/GenBank/DDBJ whole genome shotgun (WGS) entry which is preliminary data.</text>
</comment>
<proteinExistence type="predicted"/>
<organism evidence="2 3">
    <name type="scientific">Chiloscyllium punctatum</name>
    <name type="common">Brownbanded bambooshark</name>
    <name type="synonym">Hemiscyllium punctatum</name>
    <dbReference type="NCBI Taxonomy" id="137246"/>
    <lineage>
        <taxon>Eukaryota</taxon>
        <taxon>Metazoa</taxon>
        <taxon>Chordata</taxon>
        <taxon>Craniata</taxon>
        <taxon>Vertebrata</taxon>
        <taxon>Chondrichthyes</taxon>
        <taxon>Elasmobranchii</taxon>
        <taxon>Galeomorphii</taxon>
        <taxon>Galeoidea</taxon>
        <taxon>Orectolobiformes</taxon>
        <taxon>Hemiscylliidae</taxon>
        <taxon>Chiloscyllium</taxon>
    </lineage>
</organism>
<reference evidence="2 3" key="1">
    <citation type="journal article" date="2018" name="Nat. Ecol. Evol.">
        <title>Shark genomes provide insights into elasmobranch evolution and the origin of vertebrates.</title>
        <authorList>
            <person name="Hara Y"/>
            <person name="Yamaguchi K"/>
            <person name="Onimaru K"/>
            <person name="Kadota M"/>
            <person name="Koyanagi M"/>
            <person name="Keeley SD"/>
            <person name="Tatsumi K"/>
            <person name="Tanaka K"/>
            <person name="Motone F"/>
            <person name="Kageyama Y"/>
            <person name="Nozu R"/>
            <person name="Adachi N"/>
            <person name="Nishimura O"/>
            <person name="Nakagawa R"/>
            <person name="Tanegashima C"/>
            <person name="Kiyatake I"/>
            <person name="Matsumoto R"/>
            <person name="Murakumo K"/>
            <person name="Nishida K"/>
            <person name="Terakita A"/>
            <person name="Kuratani S"/>
            <person name="Sato K"/>
            <person name="Hyodo S Kuraku.S."/>
        </authorList>
    </citation>
    <scope>NUCLEOTIDE SEQUENCE [LARGE SCALE GENOMIC DNA]</scope>
</reference>
<evidence type="ECO:0000313" key="2">
    <source>
        <dbReference type="EMBL" id="GCC44577.1"/>
    </source>
</evidence>
<feature type="non-terminal residue" evidence="2">
    <location>
        <position position="130"/>
    </location>
</feature>
<dbReference type="AlphaFoldDB" id="A0A401TPJ6"/>
<dbReference type="EMBL" id="BEZZ01134630">
    <property type="protein sequence ID" value="GCC44577.1"/>
    <property type="molecule type" value="Genomic_DNA"/>
</dbReference>
<evidence type="ECO:0000256" key="1">
    <source>
        <dbReference type="SAM" id="MobiDB-lite"/>
    </source>
</evidence>
<evidence type="ECO:0000313" key="3">
    <source>
        <dbReference type="Proteomes" id="UP000287033"/>
    </source>
</evidence>
<accession>A0A401TPJ6</accession>
<feature type="region of interest" description="Disordered" evidence="1">
    <location>
        <begin position="54"/>
        <end position="82"/>
    </location>
</feature>
<dbReference type="Proteomes" id="UP000287033">
    <property type="component" value="Unassembled WGS sequence"/>
</dbReference>